<dbReference type="CDD" id="cd22745">
    <property type="entry name" value="OTU_OTU1"/>
    <property type="match status" value="1"/>
</dbReference>
<evidence type="ECO:0000256" key="6">
    <source>
        <dbReference type="ARBA" id="ARBA00022801"/>
    </source>
</evidence>
<evidence type="ECO:0000256" key="5">
    <source>
        <dbReference type="ARBA" id="ARBA00022786"/>
    </source>
</evidence>
<keyword evidence="7 9" id="KW-0788">Thiol protease</keyword>
<dbReference type="GO" id="GO:0030968">
    <property type="term" value="P:endoplasmic reticulum unfolded protein response"/>
    <property type="evidence" value="ECO:0007669"/>
    <property type="project" value="TreeGrafter"/>
</dbReference>
<proteinExistence type="predicted"/>
<evidence type="ECO:0000256" key="4">
    <source>
        <dbReference type="ARBA" id="ARBA00022771"/>
    </source>
</evidence>
<dbReference type="PROSITE" id="PS50802">
    <property type="entry name" value="OTU"/>
    <property type="match status" value="1"/>
</dbReference>
<evidence type="ECO:0000256" key="9">
    <source>
        <dbReference type="RuleBase" id="RU367104"/>
    </source>
</evidence>
<keyword evidence="5 9" id="KW-0833">Ubl conjugation pathway</keyword>
<dbReference type="InterPro" id="IPR003323">
    <property type="entry name" value="OTU_dom"/>
</dbReference>
<evidence type="ECO:0000256" key="8">
    <source>
        <dbReference type="ARBA" id="ARBA00022833"/>
    </source>
</evidence>
<keyword evidence="3" id="KW-0479">Metal-binding</keyword>
<feature type="region of interest" description="Disordered" evidence="10">
    <location>
        <begin position="78"/>
        <end position="152"/>
    </location>
</feature>
<dbReference type="GO" id="GO:0005829">
    <property type="term" value="C:cytosol"/>
    <property type="evidence" value="ECO:0007669"/>
    <property type="project" value="TreeGrafter"/>
</dbReference>
<dbReference type="GO" id="GO:0016579">
    <property type="term" value="P:protein deubiquitination"/>
    <property type="evidence" value="ECO:0007669"/>
    <property type="project" value="TreeGrafter"/>
</dbReference>
<dbReference type="EC" id="3.4.19.12" evidence="9"/>
<dbReference type="CDD" id="cd17059">
    <property type="entry name" value="Ubl_OTU1"/>
    <property type="match status" value="1"/>
</dbReference>
<feature type="compositionally biased region" description="Polar residues" evidence="10">
    <location>
        <begin position="85"/>
        <end position="118"/>
    </location>
</feature>
<dbReference type="Pfam" id="PF24560">
    <property type="entry name" value="zf-C2H2_OTU1_C"/>
    <property type="match status" value="1"/>
</dbReference>
<dbReference type="PANTHER" id="PTHR13312">
    <property type="entry name" value="HIV-INDUCED PROTEIN-7-LIKE PROTEASE"/>
    <property type="match status" value="1"/>
</dbReference>
<gene>
    <name evidence="12" type="ORF">BT63DRAFT_325934</name>
</gene>
<evidence type="ECO:0000256" key="7">
    <source>
        <dbReference type="ARBA" id="ARBA00022807"/>
    </source>
</evidence>
<accession>A0A6A6U3V5</accession>
<evidence type="ECO:0000259" key="11">
    <source>
        <dbReference type="PROSITE" id="PS50802"/>
    </source>
</evidence>
<keyword evidence="6 9" id="KW-0378">Hydrolase</keyword>
<feature type="domain" description="OTU" evidence="11">
    <location>
        <begin position="157"/>
        <end position="278"/>
    </location>
</feature>
<dbReference type="GO" id="GO:0036503">
    <property type="term" value="P:ERAD pathway"/>
    <property type="evidence" value="ECO:0007669"/>
    <property type="project" value="TreeGrafter"/>
</dbReference>
<dbReference type="AlphaFoldDB" id="A0A6A6U3V5"/>
<organism evidence="12 13">
    <name type="scientific">Microthyrium microscopicum</name>
    <dbReference type="NCBI Taxonomy" id="703497"/>
    <lineage>
        <taxon>Eukaryota</taxon>
        <taxon>Fungi</taxon>
        <taxon>Dikarya</taxon>
        <taxon>Ascomycota</taxon>
        <taxon>Pezizomycotina</taxon>
        <taxon>Dothideomycetes</taxon>
        <taxon>Dothideomycetes incertae sedis</taxon>
        <taxon>Microthyriales</taxon>
        <taxon>Microthyriaceae</taxon>
        <taxon>Microthyrium</taxon>
    </lineage>
</organism>
<protein>
    <recommendedName>
        <fullName evidence="9">Ubiquitin thioesterase OTU</fullName>
        <ecNumber evidence="9">3.4.19.12</ecNumber>
    </recommendedName>
</protein>
<dbReference type="Gene3D" id="3.10.20.90">
    <property type="entry name" value="Phosphatidylinositol 3-kinase Catalytic Subunit, Chain A, domain 1"/>
    <property type="match status" value="1"/>
</dbReference>
<comment type="catalytic activity">
    <reaction evidence="1 9">
        <text>Thiol-dependent hydrolysis of ester, thioester, amide, peptide and isopeptide bonds formed by the C-terminal Gly of ubiquitin (a 76-residue protein attached to proteins as an intracellular targeting signal).</text>
        <dbReference type="EC" id="3.4.19.12"/>
    </reaction>
</comment>
<comment type="function">
    <text evidence="9">Hydrolase that can remove conjugated ubiquitin from proteins and may therefore play an important regulatory role at the level of protein turnover by preventing degradation.</text>
</comment>
<keyword evidence="2" id="KW-0645">Protease</keyword>
<dbReference type="EMBL" id="MU004238">
    <property type="protein sequence ID" value="KAF2666979.1"/>
    <property type="molecule type" value="Genomic_DNA"/>
</dbReference>
<keyword evidence="13" id="KW-1185">Reference proteome</keyword>
<dbReference type="InterPro" id="IPR057766">
    <property type="entry name" value="Znf-C2H2_OTU1-like_C"/>
</dbReference>
<keyword evidence="8" id="KW-0862">Zinc</keyword>
<dbReference type="SUPFAM" id="SSF54001">
    <property type="entry name" value="Cysteine proteinases"/>
    <property type="match status" value="1"/>
</dbReference>
<keyword evidence="9" id="KW-0963">Cytoplasm</keyword>
<dbReference type="OrthoDB" id="65596at2759"/>
<dbReference type="GO" id="GO:0008270">
    <property type="term" value="F:zinc ion binding"/>
    <property type="evidence" value="ECO:0007669"/>
    <property type="project" value="UniProtKB-KW"/>
</dbReference>
<dbReference type="Proteomes" id="UP000799302">
    <property type="component" value="Unassembled WGS sequence"/>
</dbReference>
<evidence type="ECO:0000313" key="12">
    <source>
        <dbReference type="EMBL" id="KAF2666979.1"/>
    </source>
</evidence>
<name>A0A6A6U3V5_9PEZI</name>
<evidence type="ECO:0000256" key="10">
    <source>
        <dbReference type="SAM" id="MobiDB-lite"/>
    </source>
</evidence>
<dbReference type="GO" id="GO:0005634">
    <property type="term" value="C:nucleus"/>
    <property type="evidence" value="ECO:0007669"/>
    <property type="project" value="TreeGrafter"/>
</dbReference>
<keyword evidence="4" id="KW-0863">Zinc-finger</keyword>
<dbReference type="PANTHER" id="PTHR13312:SF0">
    <property type="entry name" value="UBIQUITIN THIOESTERASE OTU1"/>
    <property type="match status" value="1"/>
</dbReference>
<dbReference type="Pfam" id="PF21403">
    <property type="entry name" value="OTU1_UBXL"/>
    <property type="match status" value="1"/>
</dbReference>
<dbReference type="GO" id="GO:0004843">
    <property type="term" value="F:cysteine-type deubiquitinase activity"/>
    <property type="evidence" value="ECO:0007669"/>
    <property type="project" value="UniProtKB-UniRule"/>
</dbReference>
<evidence type="ECO:0000313" key="13">
    <source>
        <dbReference type="Proteomes" id="UP000799302"/>
    </source>
</evidence>
<dbReference type="InterPro" id="IPR038765">
    <property type="entry name" value="Papain-like_cys_pep_sf"/>
</dbReference>
<evidence type="ECO:0000256" key="3">
    <source>
        <dbReference type="ARBA" id="ARBA00022723"/>
    </source>
</evidence>
<dbReference type="Gene3D" id="3.90.70.80">
    <property type="match status" value="1"/>
</dbReference>
<comment type="subcellular location">
    <subcellularLocation>
        <location evidence="9">Cytoplasm</location>
    </subcellularLocation>
</comment>
<evidence type="ECO:0000256" key="1">
    <source>
        <dbReference type="ARBA" id="ARBA00000707"/>
    </source>
</evidence>
<reference evidence="12" key="1">
    <citation type="journal article" date="2020" name="Stud. Mycol.">
        <title>101 Dothideomycetes genomes: a test case for predicting lifestyles and emergence of pathogens.</title>
        <authorList>
            <person name="Haridas S."/>
            <person name="Albert R."/>
            <person name="Binder M."/>
            <person name="Bloem J."/>
            <person name="Labutti K."/>
            <person name="Salamov A."/>
            <person name="Andreopoulos B."/>
            <person name="Baker S."/>
            <person name="Barry K."/>
            <person name="Bills G."/>
            <person name="Bluhm B."/>
            <person name="Cannon C."/>
            <person name="Castanera R."/>
            <person name="Culley D."/>
            <person name="Daum C."/>
            <person name="Ezra D."/>
            <person name="Gonzalez J."/>
            <person name="Henrissat B."/>
            <person name="Kuo A."/>
            <person name="Liang C."/>
            <person name="Lipzen A."/>
            <person name="Lutzoni F."/>
            <person name="Magnuson J."/>
            <person name="Mondo S."/>
            <person name="Nolan M."/>
            <person name="Ohm R."/>
            <person name="Pangilinan J."/>
            <person name="Park H.-J."/>
            <person name="Ramirez L."/>
            <person name="Alfaro M."/>
            <person name="Sun H."/>
            <person name="Tritt A."/>
            <person name="Yoshinaga Y."/>
            <person name="Zwiers L.-H."/>
            <person name="Turgeon B."/>
            <person name="Goodwin S."/>
            <person name="Spatafora J."/>
            <person name="Crous P."/>
            <person name="Grigoriev I."/>
        </authorList>
    </citation>
    <scope>NUCLEOTIDE SEQUENCE</scope>
    <source>
        <strain evidence="12">CBS 115976</strain>
    </source>
</reference>
<evidence type="ECO:0000256" key="2">
    <source>
        <dbReference type="ARBA" id="ARBA00022670"/>
    </source>
</evidence>
<sequence>MRFRIRAPSGTHTVTLDDNSTVNDLCLKITELTNLIEYDVKGGFPPQPLVLAELPSDTKLADTGYKFNGEQLIIASKEEPGVTQAKATASHSASMTNVPPSSTEQNSSQQKQSFAGKQSSTSSSSTTNANLPSLSRKPNDVESDPPTYEIPTRGGRMVLRVMPDDNSCLFRALSTVLLGPSLDGMTELRSIVAQVIASDPETYSEAVLQRAPDKYAEWIQRPESWGGYVDIKCIAEYLGTEVVGVDVKSGLITRYGEGAAMRAFVVYSGIHYDALAFVPDGCTAEETEFDTKQFPVDDEAYLEAAKGIAGMLKERNYFTDTAGMSIRCGVCGWTGNGEKAATKHAESTGHMDFQEG</sequence>
<dbReference type="InterPro" id="IPR048857">
    <property type="entry name" value="OTU1_Ubl"/>
</dbReference>